<evidence type="ECO:0000256" key="5">
    <source>
        <dbReference type="PROSITE-ProRule" id="PRU01091"/>
    </source>
</evidence>
<dbReference type="Gene3D" id="1.10.10.10">
    <property type="entry name" value="Winged helix-like DNA-binding domain superfamily/Winged helix DNA-binding domain"/>
    <property type="match status" value="1"/>
</dbReference>
<organism evidence="8 9">
    <name type="scientific">Sulfurimonas marina</name>
    <dbReference type="NCBI Taxonomy" id="2590551"/>
    <lineage>
        <taxon>Bacteria</taxon>
        <taxon>Pseudomonadati</taxon>
        <taxon>Campylobacterota</taxon>
        <taxon>Epsilonproteobacteria</taxon>
        <taxon>Campylobacterales</taxon>
        <taxon>Sulfurimonadaceae</taxon>
        <taxon>Sulfurimonas</taxon>
    </lineage>
</organism>
<protein>
    <submittedName>
        <fullName evidence="8">Response regulator transcription factor</fullName>
    </submittedName>
</protein>
<sequence length="222" mass="25632">MLIVDDDQDILELLEYNLLNDGYDVIGMLNTKHVRDVLNEERIDLIIMDRGLPDIEGSFYVEMLRNKNINTPVIFLSGKNSQEDIKEGFIKGADDYVVKPFDIEELKLRINAVLKRQNPQTKENIENIEYKDIQLDLNIQKAIIDGVDVNLTKLETALLKLMILNRGKVLDRDFLLKNVWNDAESTNKKTVNVAIKRLKEKIDPLGEKNYIKTIRGIGYMIN</sequence>
<dbReference type="Gene3D" id="3.40.50.2300">
    <property type="match status" value="1"/>
</dbReference>
<dbReference type="GO" id="GO:0000976">
    <property type="term" value="F:transcription cis-regulatory region binding"/>
    <property type="evidence" value="ECO:0007669"/>
    <property type="project" value="TreeGrafter"/>
</dbReference>
<evidence type="ECO:0000256" key="2">
    <source>
        <dbReference type="ARBA" id="ARBA00023012"/>
    </source>
</evidence>
<dbReference type="SMART" id="SM00862">
    <property type="entry name" value="Trans_reg_C"/>
    <property type="match status" value="1"/>
</dbReference>
<evidence type="ECO:0000313" key="9">
    <source>
        <dbReference type="Proteomes" id="UP000593910"/>
    </source>
</evidence>
<dbReference type="KEGG" id="smax:FJR03_09735"/>
<evidence type="ECO:0000256" key="4">
    <source>
        <dbReference type="PROSITE-ProRule" id="PRU00169"/>
    </source>
</evidence>
<dbReference type="InterPro" id="IPR039420">
    <property type="entry name" value="WalR-like"/>
</dbReference>
<evidence type="ECO:0000256" key="1">
    <source>
        <dbReference type="ARBA" id="ARBA00022553"/>
    </source>
</evidence>
<dbReference type="GO" id="GO:0006355">
    <property type="term" value="P:regulation of DNA-templated transcription"/>
    <property type="evidence" value="ECO:0007669"/>
    <property type="project" value="InterPro"/>
</dbReference>
<proteinExistence type="predicted"/>
<evidence type="ECO:0000256" key="3">
    <source>
        <dbReference type="ARBA" id="ARBA00023125"/>
    </source>
</evidence>
<dbReference type="InterPro" id="IPR001789">
    <property type="entry name" value="Sig_transdc_resp-reg_receiver"/>
</dbReference>
<gene>
    <name evidence="8" type="ORF">FJR03_09735</name>
</gene>
<evidence type="ECO:0000259" key="6">
    <source>
        <dbReference type="PROSITE" id="PS50110"/>
    </source>
</evidence>
<dbReference type="PROSITE" id="PS51755">
    <property type="entry name" value="OMPR_PHOB"/>
    <property type="match status" value="1"/>
</dbReference>
<dbReference type="GO" id="GO:0000156">
    <property type="term" value="F:phosphorelay response regulator activity"/>
    <property type="evidence" value="ECO:0007669"/>
    <property type="project" value="TreeGrafter"/>
</dbReference>
<dbReference type="GO" id="GO:0005829">
    <property type="term" value="C:cytosol"/>
    <property type="evidence" value="ECO:0007669"/>
    <property type="project" value="TreeGrafter"/>
</dbReference>
<accession>A0A7M1AY55</accession>
<dbReference type="PROSITE" id="PS50110">
    <property type="entry name" value="RESPONSE_REGULATORY"/>
    <property type="match status" value="1"/>
</dbReference>
<name>A0A7M1AY55_9BACT</name>
<dbReference type="AlphaFoldDB" id="A0A7M1AY55"/>
<reference evidence="8 9" key="1">
    <citation type="submission" date="2019-06" db="EMBL/GenBank/DDBJ databases">
        <title>Sulfurimonas gotlandica sp. nov., a chemoautotrophic and psychrotolerant epsilonproteobacterium isolated from a pelagic redoxcline, and an emended description of the genus Sulfurimonas.</title>
        <authorList>
            <person name="Wang S."/>
            <person name="Jiang L."/>
            <person name="Shao Z."/>
        </authorList>
    </citation>
    <scope>NUCLEOTIDE SEQUENCE [LARGE SCALE GENOMIC DNA]</scope>
    <source>
        <strain evidence="8 9">B2</strain>
    </source>
</reference>
<keyword evidence="3 5" id="KW-0238">DNA-binding</keyword>
<dbReference type="PANTHER" id="PTHR48111:SF40">
    <property type="entry name" value="PHOSPHATE REGULON TRANSCRIPTIONAL REGULATORY PROTEIN PHOB"/>
    <property type="match status" value="1"/>
</dbReference>
<dbReference type="SUPFAM" id="SSF52172">
    <property type="entry name" value="CheY-like"/>
    <property type="match status" value="1"/>
</dbReference>
<dbReference type="Proteomes" id="UP000593910">
    <property type="component" value="Chromosome"/>
</dbReference>
<dbReference type="Pfam" id="PF00072">
    <property type="entry name" value="Response_reg"/>
    <property type="match status" value="1"/>
</dbReference>
<dbReference type="InterPro" id="IPR001867">
    <property type="entry name" value="OmpR/PhoB-type_DNA-bd"/>
</dbReference>
<dbReference type="SMART" id="SM00448">
    <property type="entry name" value="REC"/>
    <property type="match status" value="1"/>
</dbReference>
<keyword evidence="1 4" id="KW-0597">Phosphoprotein</keyword>
<dbReference type="InterPro" id="IPR036388">
    <property type="entry name" value="WH-like_DNA-bd_sf"/>
</dbReference>
<dbReference type="InterPro" id="IPR011006">
    <property type="entry name" value="CheY-like_superfamily"/>
</dbReference>
<dbReference type="CDD" id="cd00383">
    <property type="entry name" value="trans_reg_C"/>
    <property type="match status" value="1"/>
</dbReference>
<evidence type="ECO:0000259" key="7">
    <source>
        <dbReference type="PROSITE" id="PS51755"/>
    </source>
</evidence>
<feature type="DNA-binding region" description="OmpR/PhoB-type" evidence="5">
    <location>
        <begin position="125"/>
        <end position="222"/>
    </location>
</feature>
<keyword evidence="9" id="KW-1185">Reference proteome</keyword>
<dbReference type="CDD" id="cd17574">
    <property type="entry name" value="REC_OmpR"/>
    <property type="match status" value="1"/>
</dbReference>
<keyword evidence="2" id="KW-0902">Two-component regulatory system</keyword>
<evidence type="ECO:0000313" key="8">
    <source>
        <dbReference type="EMBL" id="QOP42407.1"/>
    </source>
</evidence>
<dbReference type="Pfam" id="PF00486">
    <property type="entry name" value="Trans_reg_C"/>
    <property type="match status" value="1"/>
</dbReference>
<feature type="modified residue" description="4-aspartylphosphate" evidence="4">
    <location>
        <position position="49"/>
    </location>
</feature>
<dbReference type="EMBL" id="CP041165">
    <property type="protein sequence ID" value="QOP42407.1"/>
    <property type="molecule type" value="Genomic_DNA"/>
</dbReference>
<feature type="domain" description="OmpR/PhoB-type" evidence="7">
    <location>
        <begin position="125"/>
        <end position="222"/>
    </location>
</feature>
<dbReference type="GO" id="GO:0032993">
    <property type="term" value="C:protein-DNA complex"/>
    <property type="evidence" value="ECO:0007669"/>
    <property type="project" value="TreeGrafter"/>
</dbReference>
<feature type="domain" description="Response regulatory" evidence="6">
    <location>
        <begin position="1"/>
        <end position="114"/>
    </location>
</feature>
<dbReference type="PANTHER" id="PTHR48111">
    <property type="entry name" value="REGULATOR OF RPOS"/>
    <property type="match status" value="1"/>
</dbReference>